<dbReference type="OrthoDB" id="9977789at2"/>
<dbReference type="EMBL" id="LPIX01000085">
    <property type="protein sequence ID" value="KWD97060.1"/>
    <property type="molecule type" value="Genomic_DNA"/>
</dbReference>
<evidence type="ECO:0000313" key="2">
    <source>
        <dbReference type="EMBL" id="KWD97060.1"/>
    </source>
</evidence>
<gene>
    <name evidence="2" type="ORF">WL73_21700</name>
</gene>
<name>A0A107FP26_9BURK</name>
<comment type="caution">
    <text evidence="2">The sequence shown here is derived from an EMBL/GenBank/DDBJ whole genome shotgun (WGS) entry which is preliminary data.</text>
</comment>
<protein>
    <submittedName>
        <fullName evidence="2">Uncharacterized protein</fullName>
    </submittedName>
</protein>
<reference evidence="2 3" key="1">
    <citation type="submission" date="2015-11" db="EMBL/GenBank/DDBJ databases">
        <title>Expanding the genomic diversity of Burkholderia species for the development of highly accurate diagnostics.</title>
        <authorList>
            <person name="Sahl J."/>
            <person name="Keim P."/>
            <person name="Wagner D."/>
        </authorList>
    </citation>
    <scope>NUCLEOTIDE SEQUENCE [LARGE SCALE GENOMIC DNA]</scope>
    <source>
        <strain evidence="2 3">MSMB2167WGS</strain>
    </source>
</reference>
<proteinExistence type="predicted"/>
<evidence type="ECO:0000313" key="3">
    <source>
        <dbReference type="Proteomes" id="UP000062998"/>
    </source>
</evidence>
<feature type="region of interest" description="Disordered" evidence="1">
    <location>
        <begin position="1"/>
        <end position="20"/>
    </location>
</feature>
<organism evidence="2 3">
    <name type="scientific">Burkholderia ubonensis</name>
    <dbReference type="NCBI Taxonomy" id="101571"/>
    <lineage>
        <taxon>Bacteria</taxon>
        <taxon>Pseudomonadati</taxon>
        <taxon>Pseudomonadota</taxon>
        <taxon>Betaproteobacteria</taxon>
        <taxon>Burkholderiales</taxon>
        <taxon>Burkholderiaceae</taxon>
        <taxon>Burkholderia</taxon>
        <taxon>Burkholderia cepacia complex</taxon>
    </lineage>
</organism>
<accession>A0A107FP26</accession>
<sequence>MSAIRPLKPRDPPQVVAESLGEPRDTVTAMIDTAHAIVSRLEIQMKELHEVLGPVLPLFEEPVPELIEEPTPGPKAVRQLHHLCERMTVISAALDILARDAAI</sequence>
<evidence type="ECO:0000256" key="1">
    <source>
        <dbReference type="SAM" id="MobiDB-lite"/>
    </source>
</evidence>
<dbReference type="AlphaFoldDB" id="A0A107FP26"/>
<dbReference type="Proteomes" id="UP000062998">
    <property type="component" value="Unassembled WGS sequence"/>
</dbReference>
<dbReference type="RefSeq" id="WP_060326379.1">
    <property type="nucleotide sequence ID" value="NZ_LPIU01000032.1"/>
</dbReference>